<dbReference type="InterPro" id="IPR025280">
    <property type="entry name" value="SNIPE"/>
</dbReference>
<sequence>MKKENEDLSKKLKALKNEKMTFEQMSALELKEDIQNKKSSIQSLENKIQELNIEQTKLEQNINDKKMQIITIEKEIISSSEYIEMESFGLYKPRYDFASSIGYKERLETVRQLQKMMIKEKTSVHYFEDWTVDGSKAKGRKMTNDNIKLILRSFNNECEAAINKIKYNNLSNIEKRIYKSFEQLNKLNQSVRVSLSNQYLDLKIQELHLAYEYEQKKQEEKEELREQREREREEKALQKEILNKKKIIDKDIQHYEKMIKELHAKILNTESNEEKESLNQQIADLELQISEKDKEKSELDYRNAHASAGYVYIISNIGAFGEDVVKIGVTRRLEPLERISELSSASVPFKFDVHALIFSYEAYQLESNLHTYFHDYRINKVNSRKEFFKVPIDLIENKLTEFKNLTIDFQKVADAEEFRQSLAYDK</sequence>
<comment type="caution">
    <text evidence="3">The sequence shown here is derived from an EMBL/GenBank/DDBJ whole genome shotgun (WGS) entry which is preliminary data.</text>
</comment>
<name>A0A1E5GIW0_9ENTE</name>
<protein>
    <submittedName>
        <fullName evidence="3">Chromosome partitioning protein ParA</fullName>
    </submittedName>
</protein>
<evidence type="ECO:0000256" key="1">
    <source>
        <dbReference type="SAM" id="Coils"/>
    </source>
</evidence>
<gene>
    <name evidence="3" type="ORF">BCR25_07325</name>
</gene>
<accession>A0A1E5GIW0</accession>
<dbReference type="EMBL" id="MIJY01000034">
    <property type="protein sequence ID" value="OEG12525.1"/>
    <property type="molecule type" value="Genomic_DNA"/>
</dbReference>
<evidence type="ECO:0000259" key="2">
    <source>
        <dbReference type="SMART" id="SM00974"/>
    </source>
</evidence>
<feature type="domain" description="Bacteriophage T5 Orf172 DNA-binding" evidence="2">
    <location>
        <begin position="319"/>
        <end position="402"/>
    </location>
</feature>
<dbReference type="Pfam" id="PF13250">
    <property type="entry name" value="SNIPE"/>
    <property type="match status" value="1"/>
</dbReference>
<dbReference type="Pfam" id="PF13455">
    <property type="entry name" value="MUG113"/>
    <property type="match status" value="1"/>
</dbReference>
<evidence type="ECO:0000313" key="4">
    <source>
        <dbReference type="Proteomes" id="UP000095094"/>
    </source>
</evidence>
<keyword evidence="4" id="KW-1185">Reference proteome</keyword>
<organism evidence="3 4">
    <name type="scientific">Enterococcus termitis</name>
    <dbReference type="NCBI Taxonomy" id="332950"/>
    <lineage>
        <taxon>Bacteria</taxon>
        <taxon>Bacillati</taxon>
        <taxon>Bacillota</taxon>
        <taxon>Bacilli</taxon>
        <taxon>Lactobacillales</taxon>
        <taxon>Enterococcaceae</taxon>
        <taxon>Enterococcus</taxon>
    </lineage>
</organism>
<dbReference type="Proteomes" id="UP000095094">
    <property type="component" value="Unassembled WGS sequence"/>
</dbReference>
<dbReference type="SMART" id="SM00974">
    <property type="entry name" value="T5orf172"/>
    <property type="match status" value="1"/>
</dbReference>
<feature type="coiled-coil region" evidence="1">
    <location>
        <begin position="210"/>
        <end position="302"/>
    </location>
</feature>
<proteinExistence type="predicted"/>
<keyword evidence="1" id="KW-0175">Coiled coil</keyword>
<dbReference type="InterPro" id="IPR018306">
    <property type="entry name" value="Phage_T5_Orf172_DNA-bd"/>
</dbReference>
<feature type="coiled-coil region" evidence="1">
    <location>
        <begin position="5"/>
        <end position="75"/>
    </location>
</feature>
<dbReference type="AlphaFoldDB" id="A0A1E5GIW0"/>
<reference evidence="4" key="1">
    <citation type="submission" date="2016-09" db="EMBL/GenBank/DDBJ databases">
        <authorList>
            <person name="Gulvik C.A."/>
        </authorList>
    </citation>
    <scope>NUCLEOTIDE SEQUENCE [LARGE SCALE GENOMIC DNA]</scope>
    <source>
        <strain evidence="4">LMG 8895</strain>
    </source>
</reference>
<evidence type="ECO:0000313" key="3">
    <source>
        <dbReference type="EMBL" id="OEG12525.1"/>
    </source>
</evidence>